<dbReference type="Pfam" id="PF25198">
    <property type="entry name" value="Spore_GerAC_N"/>
    <property type="match status" value="1"/>
</dbReference>
<evidence type="ECO:0000313" key="11">
    <source>
        <dbReference type="Proteomes" id="UP000216133"/>
    </source>
</evidence>
<evidence type="ECO:0000256" key="5">
    <source>
        <dbReference type="ARBA" id="ARBA00023136"/>
    </source>
</evidence>
<name>A0A268RZX6_SHOCL</name>
<evidence type="ECO:0000259" key="9">
    <source>
        <dbReference type="Pfam" id="PF25198"/>
    </source>
</evidence>
<dbReference type="InterPro" id="IPR046953">
    <property type="entry name" value="Spore_GerAC-like_C"/>
</dbReference>
<evidence type="ECO:0000256" key="4">
    <source>
        <dbReference type="ARBA" id="ARBA00022729"/>
    </source>
</evidence>
<gene>
    <name evidence="10" type="ORF">CHH61_11440</name>
</gene>
<evidence type="ECO:0000259" key="8">
    <source>
        <dbReference type="Pfam" id="PF05504"/>
    </source>
</evidence>
<dbReference type="Gene3D" id="3.30.300.210">
    <property type="entry name" value="Nutrient germinant receptor protein C, domain 3"/>
    <property type="match status" value="1"/>
</dbReference>
<organism evidence="10 11">
    <name type="scientific">Shouchella clausii</name>
    <name type="common">Alkalihalobacillus clausii</name>
    <dbReference type="NCBI Taxonomy" id="79880"/>
    <lineage>
        <taxon>Bacteria</taxon>
        <taxon>Bacillati</taxon>
        <taxon>Bacillota</taxon>
        <taxon>Bacilli</taxon>
        <taxon>Bacillales</taxon>
        <taxon>Bacillaceae</taxon>
        <taxon>Shouchella</taxon>
    </lineage>
</organism>
<dbReference type="Proteomes" id="UP000216133">
    <property type="component" value="Unassembled WGS sequence"/>
</dbReference>
<keyword evidence="4" id="KW-0732">Signal</keyword>
<keyword evidence="6" id="KW-0564">Palmitate</keyword>
<dbReference type="PROSITE" id="PS51257">
    <property type="entry name" value="PROKAR_LIPOPROTEIN"/>
    <property type="match status" value="1"/>
</dbReference>
<dbReference type="NCBIfam" id="TIGR02887">
    <property type="entry name" value="spore_ger_x_C"/>
    <property type="match status" value="1"/>
</dbReference>
<keyword evidence="5" id="KW-0472">Membrane</keyword>
<dbReference type="InterPro" id="IPR057336">
    <property type="entry name" value="GerAC_N"/>
</dbReference>
<feature type="domain" description="Spore germination protein N-terminal" evidence="9">
    <location>
        <begin position="20"/>
        <end position="179"/>
    </location>
</feature>
<dbReference type="Pfam" id="PF05504">
    <property type="entry name" value="Spore_GerAC"/>
    <property type="match status" value="1"/>
</dbReference>
<keyword evidence="3" id="KW-0309">Germination</keyword>
<dbReference type="AlphaFoldDB" id="A0A268RZX6"/>
<dbReference type="RefSeq" id="WP_095239085.1">
    <property type="nucleotide sequence ID" value="NZ_NPBS01000059.1"/>
</dbReference>
<comment type="similarity">
    <text evidence="2">Belongs to the GerABKC lipoprotein family.</text>
</comment>
<evidence type="ECO:0000256" key="1">
    <source>
        <dbReference type="ARBA" id="ARBA00004635"/>
    </source>
</evidence>
<comment type="subcellular location">
    <subcellularLocation>
        <location evidence="1">Membrane</location>
        <topology evidence="1">Lipid-anchor</topology>
    </subcellularLocation>
</comment>
<evidence type="ECO:0000256" key="2">
    <source>
        <dbReference type="ARBA" id="ARBA00007886"/>
    </source>
</evidence>
<dbReference type="InterPro" id="IPR008844">
    <property type="entry name" value="Spore_GerAC-like"/>
</dbReference>
<comment type="caution">
    <text evidence="10">The sequence shown here is derived from an EMBL/GenBank/DDBJ whole genome shotgun (WGS) entry which is preliminary data.</text>
</comment>
<proteinExistence type="inferred from homology"/>
<dbReference type="InterPro" id="IPR038501">
    <property type="entry name" value="Spore_GerAC_C_sf"/>
</dbReference>
<evidence type="ECO:0000256" key="3">
    <source>
        <dbReference type="ARBA" id="ARBA00022544"/>
    </source>
</evidence>
<sequence>MKRLFLASVSIILLLSGCWDSRNMEDVTLSLGIGVDVTEEGLISVLNQVVVPPAQQGGSSSYNNVIGEGPTYHAAIRDVTTLEFPVYTQHQSIAVFNEGVLRGKRTLESLINQMIRDDHVRRSSLVLLTNEPTKEVLVAPDESTIPARFITELFGNRTHSSAILKESTLSSISSDLQEDLTFPMQMVVSDNGSASLSGSGIFKKGHLLKPLLNEQDNVRLNWLSGELEGGIVVSECNGDPLTFEILEVKVPEIKPTYQNGHFHFHIHQHFSGRISENWDTRDESFSADYLQTCMAAVKKTVEDGASNMMERLQKEYKADAARLYLEAQLAYPKLWQQIRDDWDDVYFANASFDYELTIEVIDLGAKASRRNNPQIK</sequence>
<feature type="domain" description="Spore germination GerAC-like C-terminal" evidence="8">
    <location>
        <begin position="197"/>
        <end position="364"/>
    </location>
</feature>
<evidence type="ECO:0000256" key="6">
    <source>
        <dbReference type="ARBA" id="ARBA00023139"/>
    </source>
</evidence>
<evidence type="ECO:0000313" key="10">
    <source>
        <dbReference type="EMBL" id="PAF25838.1"/>
    </source>
</evidence>
<protein>
    <recommendedName>
        <fullName evidence="12">Ger(X)C family spore germination protein</fullName>
    </recommendedName>
</protein>
<dbReference type="PANTHER" id="PTHR35789">
    <property type="entry name" value="SPORE GERMINATION PROTEIN B3"/>
    <property type="match status" value="1"/>
</dbReference>
<dbReference type="GO" id="GO:0009847">
    <property type="term" value="P:spore germination"/>
    <property type="evidence" value="ECO:0007669"/>
    <property type="project" value="InterPro"/>
</dbReference>
<keyword evidence="7" id="KW-0449">Lipoprotein</keyword>
<evidence type="ECO:0008006" key="12">
    <source>
        <dbReference type="Google" id="ProtNLM"/>
    </source>
</evidence>
<accession>A0A268RZX6</accession>
<dbReference type="PANTHER" id="PTHR35789:SF1">
    <property type="entry name" value="SPORE GERMINATION PROTEIN B3"/>
    <property type="match status" value="1"/>
</dbReference>
<dbReference type="EMBL" id="NPBS01000059">
    <property type="protein sequence ID" value="PAF25838.1"/>
    <property type="molecule type" value="Genomic_DNA"/>
</dbReference>
<evidence type="ECO:0000256" key="7">
    <source>
        <dbReference type="ARBA" id="ARBA00023288"/>
    </source>
</evidence>
<dbReference type="GO" id="GO:0016020">
    <property type="term" value="C:membrane"/>
    <property type="evidence" value="ECO:0007669"/>
    <property type="project" value="UniProtKB-SubCell"/>
</dbReference>
<reference evidence="10 11" key="1">
    <citation type="submission" date="2017-07" db="EMBL/GenBank/DDBJ databases">
        <title>Isolation and whole genome analysis of endospore-forming bacteria from heroin.</title>
        <authorList>
            <person name="Kalinowski J."/>
            <person name="Ahrens B."/>
            <person name="Al-Dilaimi A."/>
            <person name="Winkler A."/>
            <person name="Wibberg D."/>
            <person name="Schleenbecker U."/>
            <person name="Ruckert C."/>
            <person name="Wolfel R."/>
            <person name="Grass G."/>
        </authorList>
    </citation>
    <scope>NUCLEOTIDE SEQUENCE [LARGE SCALE GENOMIC DNA]</scope>
    <source>
        <strain evidence="10 11">7523-2</strain>
    </source>
</reference>